<evidence type="ECO:0000256" key="2">
    <source>
        <dbReference type="ARBA" id="ARBA00022900"/>
    </source>
</evidence>
<dbReference type="PANTHER" id="PTHR10083">
    <property type="entry name" value="KUNITZ-TYPE PROTEASE INHIBITOR-RELATED"/>
    <property type="match status" value="1"/>
</dbReference>
<evidence type="ECO:0000256" key="3">
    <source>
        <dbReference type="ARBA" id="ARBA00023157"/>
    </source>
</evidence>
<keyword evidence="4" id="KW-0472">Membrane</keyword>
<dbReference type="SUPFAM" id="SSF57362">
    <property type="entry name" value="BPTI-like"/>
    <property type="match status" value="2"/>
</dbReference>
<protein>
    <submittedName>
        <fullName evidence="6">Putative salivary kunitz domain protein</fullName>
    </submittedName>
</protein>
<dbReference type="SMART" id="SM00131">
    <property type="entry name" value="KU"/>
    <property type="match status" value="1"/>
</dbReference>
<proteinExistence type="evidence at transcript level"/>
<reference evidence="6" key="1">
    <citation type="submission" date="2012-12" db="EMBL/GenBank/DDBJ databases">
        <title>Identification and characterization of a phenylalanine ammonia-lyase gene family in Isatis indigotica Fort.</title>
        <authorList>
            <person name="Liu Q."/>
            <person name="Chen J."/>
            <person name="Zhou X."/>
            <person name="Di P."/>
            <person name="Xiao Y."/>
            <person name="Xuan H."/>
            <person name="Zhang L."/>
            <person name="Chen W."/>
        </authorList>
    </citation>
    <scope>NUCLEOTIDE SEQUENCE</scope>
    <source>
        <tissue evidence="6">Salivary gland</tissue>
    </source>
</reference>
<feature type="domain" description="BPTI/Kunitz inhibitor" evidence="5">
    <location>
        <begin position="106"/>
        <end position="157"/>
    </location>
</feature>
<keyword evidence="3" id="KW-1015">Disulfide bond</keyword>
<dbReference type="InterPro" id="IPR036880">
    <property type="entry name" value="Kunitz_BPTI_sf"/>
</dbReference>
<dbReference type="PROSITE" id="PS50279">
    <property type="entry name" value="BPTI_KUNITZ_2"/>
    <property type="match status" value="1"/>
</dbReference>
<evidence type="ECO:0000259" key="5">
    <source>
        <dbReference type="PROSITE" id="PS50279"/>
    </source>
</evidence>
<feature type="transmembrane region" description="Helical" evidence="4">
    <location>
        <begin position="7"/>
        <end position="27"/>
    </location>
</feature>
<evidence type="ECO:0000256" key="4">
    <source>
        <dbReference type="SAM" id="Phobius"/>
    </source>
</evidence>
<sequence length="173" mass="19081">MRAVACFINLEVAWMFVGLYCLAGLVAPSSSDGNSNDIKYYEDEPWVSCLDPDKVTCLETGTHFSYNRSTGICELRNGSDCGGGENYFDSMEKCNSSCNSAPKPPCSLELRYGVGRASIPRWFFNTSSAMCEPFIFGGGSGGNANNFEDEKECRKACDGFTLYRRINITVEKQ</sequence>
<evidence type="ECO:0000313" key="6">
    <source>
        <dbReference type="EMBL" id="JAA70388.1"/>
    </source>
</evidence>
<accession>A0A0K8RHN5</accession>
<dbReference type="AlphaFoldDB" id="A0A0K8RHN5"/>
<dbReference type="GO" id="GO:0004867">
    <property type="term" value="F:serine-type endopeptidase inhibitor activity"/>
    <property type="evidence" value="ECO:0007669"/>
    <property type="project" value="UniProtKB-KW"/>
</dbReference>
<dbReference type="PANTHER" id="PTHR10083:SF374">
    <property type="entry name" value="BPTI_KUNITZ INHIBITOR DOMAIN-CONTAINING PROTEIN"/>
    <property type="match status" value="1"/>
</dbReference>
<dbReference type="Gene3D" id="4.10.410.10">
    <property type="entry name" value="Pancreatic trypsin inhibitor Kunitz domain"/>
    <property type="match status" value="2"/>
</dbReference>
<keyword evidence="4" id="KW-0812">Transmembrane</keyword>
<dbReference type="EMBL" id="GADI01003420">
    <property type="protein sequence ID" value="JAA70388.1"/>
    <property type="molecule type" value="mRNA"/>
</dbReference>
<organism evidence="6">
    <name type="scientific">Ixodes ricinus</name>
    <name type="common">Common tick</name>
    <name type="synonym">Acarus ricinus</name>
    <dbReference type="NCBI Taxonomy" id="34613"/>
    <lineage>
        <taxon>Eukaryota</taxon>
        <taxon>Metazoa</taxon>
        <taxon>Ecdysozoa</taxon>
        <taxon>Arthropoda</taxon>
        <taxon>Chelicerata</taxon>
        <taxon>Arachnida</taxon>
        <taxon>Acari</taxon>
        <taxon>Parasitiformes</taxon>
        <taxon>Ixodida</taxon>
        <taxon>Ixodoidea</taxon>
        <taxon>Ixodidae</taxon>
        <taxon>Ixodinae</taxon>
        <taxon>Ixodes</taxon>
    </lineage>
</organism>
<dbReference type="Pfam" id="PF00014">
    <property type="entry name" value="Kunitz_BPTI"/>
    <property type="match status" value="2"/>
</dbReference>
<keyword evidence="2" id="KW-0722">Serine protease inhibitor</keyword>
<keyword evidence="4" id="KW-1133">Transmembrane helix</keyword>
<keyword evidence="1" id="KW-0646">Protease inhibitor</keyword>
<dbReference type="GO" id="GO:0005615">
    <property type="term" value="C:extracellular space"/>
    <property type="evidence" value="ECO:0007669"/>
    <property type="project" value="TreeGrafter"/>
</dbReference>
<dbReference type="InterPro" id="IPR002223">
    <property type="entry name" value="Kunitz_BPTI"/>
</dbReference>
<evidence type="ECO:0000256" key="1">
    <source>
        <dbReference type="ARBA" id="ARBA00022690"/>
    </source>
</evidence>
<dbReference type="InterPro" id="IPR050098">
    <property type="entry name" value="TFPI/VKTCI-like"/>
</dbReference>
<name>A0A0K8RHN5_IXORI</name>